<dbReference type="AlphaFoldDB" id="G7N555"/>
<name>G7N555_MACMU</name>
<gene>
    <name evidence="1" type="ORF">EGK_02538</name>
</gene>
<sequence>PPQAVSGLRSGGGALAVESWQRQPAAAGRVEKMISNPEKCRPDGGPEWALGGERKFCCVAHDGLKFLSSRDPPTSTSQGAEISGMSHWVPLCYPILRPCRNQDMLWV</sequence>
<protein>
    <submittedName>
        <fullName evidence="1">Uncharacterized protein</fullName>
    </submittedName>
</protein>
<proteinExistence type="predicted"/>
<dbReference type="EMBL" id="CM001262">
    <property type="protein sequence ID" value="EHH19809.1"/>
    <property type="molecule type" value="Genomic_DNA"/>
</dbReference>
<feature type="non-terminal residue" evidence="1">
    <location>
        <position position="1"/>
    </location>
</feature>
<accession>G7N555</accession>
<dbReference type="Proteomes" id="UP000013456">
    <property type="component" value="Chromosome 10"/>
</dbReference>
<reference evidence="1" key="1">
    <citation type="journal article" date="2011" name="Nat. Biotechnol.">
        <title>Genome sequencing and comparison of two nonhuman primate animal models, the cynomolgus and Chinese rhesus macaques.</title>
        <authorList>
            <person name="Yan G."/>
            <person name="Zhang G."/>
            <person name="Fang X."/>
            <person name="Zhang Y."/>
            <person name="Li C."/>
            <person name="Ling F."/>
            <person name="Cooper D.N."/>
            <person name="Li Q."/>
            <person name="Li Y."/>
            <person name="van Gool A.J."/>
            <person name="Du H."/>
            <person name="Chen J."/>
            <person name="Chen R."/>
            <person name="Zhang P."/>
            <person name="Huang Z."/>
            <person name="Thompson J.R."/>
            <person name="Meng Y."/>
            <person name="Bai Y."/>
            <person name="Wang J."/>
            <person name="Zhuo M."/>
            <person name="Wang T."/>
            <person name="Huang Y."/>
            <person name="Wei L."/>
            <person name="Li J."/>
            <person name="Wang Z."/>
            <person name="Hu H."/>
            <person name="Yang P."/>
            <person name="Le L."/>
            <person name="Stenson P.D."/>
            <person name="Li B."/>
            <person name="Liu X."/>
            <person name="Ball E.V."/>
            <person name="An N."/>
            <person name="Huang Q."/>
            <person name="Zhang Y."/>
            <person name="Fan W."/>
            <person name="Zhang X."/>
            <person name="Li Y."/>
            <person name="Wang W."/>
            <person name="Katze M.G."/>
            <person name="Su B."/>
            <person name="Nielsen R."/>
            <person name="Yang H."/>
            <person name="Wang J."/>
            <person name="Wang X."/>
            <person name="Wang J."/>
        </authorList>
    </citation>
    <scope>NUCLEOTIDE SEQUENCE [LARGE SCALE GENOMIC DNA]</scope>
    <source>
        <strain evidence="1">CR-5</strain>
    </source>
</reference>
<organism evidence="1">
    <name type="scientific">Macaca mulatta</name>
    <name type="common">Rhesus macaque</name>
    <dbReference type="NCBI Taxonomy" id="9544"/>
    <lineage>
        <taxon>Eukaryota</taxon>
        <taxon>Metazoa</taxon>
        <taxon>Chordata</taxon>
        <taxon>Craniata</taxon>
        <taxon>Vertebrata</taxon>
        <taxon>Euteleostomi</taxon>
        <taxon>Mammalia</taxon>
        <taxon>Eutheria</taxon>
        <taxon>Euarchontoglires</taxon>
        <taxon>Primates</taxon>
        <taxon>Haplorrhini</taxon>
        <taxon>Catarrhini</taxon>
        <taxon>Cercopithecidae</taxon>
        <taxon>Cercopithecinae</taxon>
        <taxon>Macaca</taxon>
    </lineage>
</organism>
<dbReference type="PRINTS" id="PR02045">
    <property type="entry name" value="F138DOMAIN"/>
</dbReference>
<evidence type="ECO:0000313" key="1">
    <source>
        <dbReference type="EMBL" id="EHH19809.1"/>
    </source>
</evidence>
<feature type="non-terminal residue" evidence="1">
    <location>
        <position position="107"/>
    </location>
</feature>